<evidence type="ECO:0000256" key="1">
    <source>
        <dbReference type="ARBA" id="ARBA00022572"/>
    </source>
</evidence>
<dbReference type="InterPro" id="IPR018056">
    <property type="entry name" value="Kringle_CS"/>
</dbReference>
<proteinExistence type="predicted"/>
<comment type="caution">
    <text evidence="3">Lacks conserved residue(s) required for the propagation of feature annotation.</text>
</comment>
<keyword evidence="2" id="KW-1015">Disulfide bond</keyword>
<dbReference type="OrthoDB" id="1915767at2759"/>
<dbReference type="InterPro" id="IPR038178">
    <property type="entry name" value="Kringle_sf"/>
</dbReference>
<name>A0A8K0KA08_LADFU</name>
<dbReference type="Gene3D" id="2.40.20.10">
    <property type="entry name" value="Plasminogen Kringle 4"/>
    <property type="match status" value="2"/>
</dbReference>
<dbReference type="PANTHER" id="PTHR24261">
    <property type="entry name" value="PLASMINOGEN-RELATED"/>
    <property type="match status" value="1"/>
</dbReference>
<dbReference type="InterPro" id="IPR013806">
    <property type="entry name" value="Kringle-like"/>
</dbReference>
<evidence type="ECO:0000256" key="2">
    <source>
        <dbReference type="ARBA" id="ARBA00023157"/>
    </source>
</evidence>
<dbReference type="SMART" id="SM00130">
    <property type="entry name" value="KR"/>
    <property type="match status" value="2"/>
</dbReference>
<dbReference type="PANTHER" id="PTHR24261:SF7">
    <property type="entry name" value="KRINGLE DOMAIN-CONTAINING PROTEIN"/>
    <property type="match status" value="1"/>
</dbReference>
<reference evidence="5" key="1">
    <citation type="submission" date="2013-04" db="EMBL/GenBank/DDBJ databases">
        <authorList>
            <person name="Qu J."/>
            <person name="Murali S.C."/>
            <person name="Bandaranaike D."/>
            <person name="Bellair M."/>
            <person name="Blankenburg K."/>
            <person name="Chao H."/>
            <person name="Dinh H."/>
            <person name="Doddapaneni H."/>
            <person name="Downs B."/>
            <person name="Dugan-Rocha S."/>
            <person name="Elkadiri S."/>
            <person name="Gnanaolivu R.D."/>
            <person name="Hernandez B."/>
            <person name="Javaid M."/>
            <person name="Jayaseelan J.C."/>
            <person name="Lee S."/>
            <person name="Li M."/>
            <person name="Ming W."/>
            <person name="Munidasa M."/>
            <person name="Muniz J."/>
            <person name="Nguyen L."/>
            <person name="Ongeri F."/>
            <person name="Osuji N."/>
            <person name="Pu L.-L."/>
            <person name="Puazo M."/>
            <person name="Qu C."/>
            <person name="Quiroz J."/>
            <person name="Raj R."/>
            <person name="Weissenberger G."/>
            <person name="Xin Y."/>
            <person name="Zou X."/>
            <person name="Han Y."/>
            <person name="Richards S."/>
            <person name="Worley K."/>
            <person name="Muzny D."/>
            <person name="Gibbs R."/>
        </authorList>
    </citation>
    <scope>NUCLEOTIDE SEQUENCE</scope>
    <source>
        <strain evidence="5">Sampled in the wild</strain>
    </source>
</reference>
<accession>A0A8K0KA08</accession>
<dbReference type="PROSITE" id="PS00021">
    <property type="entry name" value="KRINGLE_1"/>
    <property type="match status" value="1"/>
</dbReference>
<reference evidence="5" key="2">
    <citation type="submission" date="2017-10" db="EMBL/GenBank/DDBJ databases">
        <title>Ladona fulva Genome sequencing and assembly.</title>
        <authorList>
            <person name="Murali S."/>
            <person name="Richards S."/>
            <person name="Bandaranaike D."/>
            <person name="Bellair M."/>
            <person name="Blankenburg K."/>
            <person name="Chao H."/>
            <person name="Dinh H."/>
            <person name="Doddapaneni H."/>
            <person name="Dugan-Rocha S."/>
            <person name="Elkadiri S."/>
            <person name="Gnanaolivu R."/>
            <person name="Hernandez B."/>
            <person name="Skinner E."/>
            <person name="Javaid M."/>
            <person name="Lee S."/>
            <person name="Li M."/>
            <person name="Ming W."/>
            <person name="Munidasa M."/>
            <person name="Muniz J."/>
            <person name="Nguyen L."/>
            <person name="Hughes D."/>
            <person name="Osuji N."/>
            <person name="Pu L.-L."/>
            <person name="Puazo M."/>
            <person name="Qu C."/>
            <person name="Quiroz J."/>
            <person name="Raj R."/>
            <person name="Weissenberger G."/>
            <person name="Xin Y."/>
            <person name="Zou X."/>
            <person name="Han Y."/>
            <person name="Worley K."/>
            <person name="Muzny D."/>
            <person name="Gibbs R."/>
        </authorList>
    </citation>
    <scope>NUCLEOTIDE SEQUENCE</scope>
    <source>
        <strain evidence="5">Sampled in the wild</strain>
    </source>
</reference>
<organism evidence="5 6">
    <name type="scientific">Ladona fulva</name>
    <name type="common">Scarce chaser dragonfly</name>
    <name type="synonym">Libellula fulva</name>
    <dbReference type="NCBI Taxonomy" id="123851"/>
    <lineage>
        <taxon>Eukaryota</taxon>
        <taxon>Metazoa</taxon>
        <taxon>Ecdysozoa</taxon>
        <taxon>Arthropoda</taxon>
        <taxon>Hexapoda</taxon>
        <taxon>Insecta</taxon>
        <taxon>Pterygota</taxon>
        <taxon>Palaeoptera</taxon>
        <taxon>Odonata</taxon>
        <taxon>Epiprocta</taxon>
        <taxon>Anisoptera</taxon>
        <taxon>Libelluloidea</taxon>
        <taxon>Libellulidae</taxon>
        <taxon>Ladona</taxon>
    </lineage>
</organism>
<feature type="domain" description="Kringle" evidence="4">
    <location>
        <begin position="40"/>
        <end position="115"/>
    </location>
</feature>
<evidence type="ECO:0000256" key="3">
    <source>
        <dbReference type="PROSITE-ProRule" id="PRU00121"/>
    </source>
</evidence>
<gene>
    <name evidence="5" type="ORF">J437_LFUL009842</name>
</gene>
<evidence type="ECO:0000313" key="6">
    <source>
        <dbReference type="Proteomes" id="UP000792457"/>
    </source>
</evidence>
<dbReference type="InterPro" id="IPR050759">
    <property type="entry name" value="Serine_protease_kringle"/>
</dbReference>
<dbReference type="InterPro" id="IPR000001">
    <property type="entry name" value="Kringle"/>
</dbReference>
<keyword evidence="1 3" id="KW-0420">Kringle</keyword>
<dbReference type="CDD" id="cd00108">
    <property type="entry name" value="KR"/>
    <property type="match status" value="1"/>
</dbReference>
<feature type="non-terminal residue" evidence="5">
    <location>
        <position position="239"/>
    </location>
</feature>
<dbReference type="EMBL" id="KZ308535">
    <property type="protein sequence ID" value="KAG8231137.1"/>
    <property type="molecule type" value="Genomic_DNA"/>
</dbReference>
<evidence type="ECO:0000313" key="5">
    <source>
        <dbReference type="EMBL" id="KAG8231137.1"/>
    </source>
</evidence>
<feature type="domain" description="Kringle" evidence="4">
    <location>
        <begin position="122"/>
        <end position="213"/>
    </location>
</feature>
<dbReference type="Proteomes" id="UP000792457">
    <property type="component" value="Unassembled WGS sequence"/>
</dbReference>
<comment type="caution">
    <text evidence="5">The sequence shown here is derived from an EMBL/GenBank/DDBJ whole genome shotgun (WGS) entry which is preliminary data.</text>
</comment>
<dbReference type="PROSITE" id="PS50070">
    <property type="entry name" value="KRINGLE_2"/>
    <property type="match status" value="2"/>
</dbReference>
<dbReference type="PRINTS" id="PR00018">
    <property type="entry name" value="KRINGLE"/>
</dbReference>
<evidence type="ECO:0000259" key="4">
    <source>
        <dbReference type="PROSITE" id="PS50070"/>
    </source>
</evidence>
<dbReference type="Pfam" id="PF00051">
    <property type="entry name" value="Kringle"/>
    <property type="match status" value="2"/>
</dbReference>
<dbReference type="SUPFAM" id="SSF57440">
    <property type="entry name" value="Kringle-like"/>
    <property type="match status" value="2"/>
</dbReference>
<protein>
    <recommendedName>
        <fullName evidence="4">Kringle domain-containing protein</fullName>
    </recommendedName>
</protein>
<keyword evidence="6" id="KW-1185">Reference proteome</keyword>
<dbReference type="AlphaFoldDB" id="A0A8K0KA08"/>
<sequence length="239" mass="26444">MIKWYFFGSYSSVIVCYMCLHALNGLNISGFNECKLSILGYEYAGSLSRTTSGYRCLYWDSLSLDSEKIYDESFIDGSKKLARDYCRNPTNDPKGPWCYTSNPNMKSEPCNIPLCFHPDCRINGIGSEYSGSLSKSISGLDCKEWEIAAQSRKSKFSFPITNFPSGNSGPENRSCRNPSGNPAGPWCWVNSIEDVAKDGKGTVAAELCDVPFCDEPGTMELRYVDYGGKRDGENLAMGA</sequence>